<dbReference type="OrthoDB" id="9804377at2"/>
<evidence type="ECO:0000259" key="6">
    <source>
        <dbReference type="SMART" id="SM00983"/>
    </source>
</evidence>
<dbReference type="PANTHER" id="PTHR41299:SF1">
    <property type="entry name" value="THIAMINE PYROPHOSPHOKINASE"/>
    <property type="match status" value="1"/>
</dbReference>
<dbReference type="RefSeq" id="WP_142504435.1">
    <property type="nucleotide sequence ID" value="NZ_FXTI01000002.1"/>
</dbReference>
<evidence type="ECO:0000313" key="7">
    <source>
        <dbReference type="EMBL" id="SMO46637.1"/>
    </source>
</evidence>
<feature type="domain" description="Thiamin pyrophosphokinase thiamin-binding" evidence="6">
    <location>
        <begin position="170"/>
        <end position="228"/>
    </location>
</feature>
<dbReference type="Pfam" id="PF04265">
    <property type="entry name" value="TPK_B1_binding"/>
    <property type="match status" value="1"/>
</dbReference>
<organism evidence="7 8">
    <name type="scientific">Melghirimyces algeriensis</name>
    <dbReference type="NCBI Taxonomy" id="910412"/>
    <lineage>
        <taxon>Bacteria</taxon>
        <taxon>Bacillati</taxon>
        <taxon>Bacillota</taxon>
        <taxon>Bacilli</taxon>
        <taxon>Bacillales</taxon>
        <taxon>Thermoactinomycetaceae</taxon>
        <taxon>Melghirimyces</taxon>
    </lineage>
</organism>
<dbReference type="EC" id="2.7.6.2" evidence="5"/>
<dbReference type="PANTHER" id="PTHR41299">
    <property type="entry name" value="THIAMINE PYROPHOSPHOKINASE"/>
    <property type="match status" value="1"/>
</dbReference>
<dbReference type="GO" id="GO:0004788">
    <property type="term" value="F:thiamine diphosphokinase activity"/>
    <property type="evidence" value="ECO:0007669"/>
    <property type="project" value="UniProtKB-UniRule"/>
</dbReference>
<dbReference type="Gene3D" id="3.40.50.10240">
    <property type="entry name" value="Thiamin pyrophosphokinase, catalytic domain"/>
    <property type="match status" value="1"/>
</dbReference>
<evidence type="ECO:0000256" key="2">
    <source>
        <dbReference type="ARBA" id="ARBA00022741"/>
    </source>
</evidence>
<reference evidence="7 8" key="1">
    <citation type="submission" date="2017-05" db="EMBL/GenBank/DDBJ databases">
        <authorList>
            <person name="Varghese N."/>
            <person name="Submissions S."/>
        </authorList>
    </citation>
    <scope>NUCLEOTIDE SEQUENCE [LARGE SCALE GENOMIC DNA]</scope>
    <source>
        <strain evidence="7 8">DSM 45474</strain>
    </source>
</reference>
<dbReference type="EMBL" id="FXTI01000002">
    <property type="protein sequence ID" value="SMO46637.1"/>
    <property type="molecule type" value="Genomic_DNA"/>
</dbReference>
<dbReference type="InterPro" id="IPR036371">
    <property type="entry name" value="TPK_B1-bd_sf"/>
</dbReference>
<sequence>MPFSPSAPGQKRALSEVGKMNRWVIVAGGDLSADELKEIRPEDRVVGVDGGIVSLRKNHVPFHWAVGDFDTVRADLPDRLEENRIKVRRLPAEKDWTDTQYAVEQALAEKAEEILILGALGGSRFDHALANVFLLEKIESAGVKGVIRNAKNRLTLYCGGRSGEMEITSGMFRYVSLLPLSDCVEGIDLEGFRYPLNGATLLRKDPVGISNEIVASPAKIRASSGKLLVVESMD</sequence>
<dbReference type="Proteomes" id="UP000315636">
    <property type="component" value="Unassembled WGS sequence"/>
</dbReference>
<dbReference type="InterPro" id="IPR036759">
    <property type="entry name" value="TPK_catalytic_sf"/>
</dbReference>
<keyword evidence="1" id="KW-0808">Transferase</keyword>
<dbReference type="GO" id="GO:0005524">
    <property type="term" value="F:ATP binding"/>
    <property type="evidence" value="ECO:0007669"/>
    <property type="project" value="UniProtKB-KW"/>
</dbReference>
<dbReference type="InterPro" id="IPR053149">
    <property type="entry name" value="TPK"/>
</dbReference>
<keyword evidence="3 7" id="KW-0418">Kinase</keyword>
<dbReference type="CDD" id="cd07995">
    <property type="entry name" value="TPK"/>
    <property type="match status" value="1"/>
</dbReference>
<name>A0A521BHL6_9BACL</name>
<evidence type="ECO:0000256" key="5">
    <source>
        <dbReference type="NCBIfam" id="TIGR01378"/>
    </source>
</evidence>
<dbReference type="NCBIfam" id="TIGR01378">
    <property type="entry name" value="thi_PPkinase"/>
    <property type="match status" value="1"/>
</dbReference>
<dbReference type="SUPFAM" id="SSF63862">
    <property type="entry name" value="Thiamin pyrophosphokinase, substrate-binding domain"/>
    <property type="match status" value="1"/>
</dbReference>
<dbReference type="AlphaFoldDB" id="A0A521BHL6"/>
<evidence type="ECO:0000313" key="8">
    <source>
        <dbReference type="Proteomes" id="UP000315636"/>
    </source>
</evidence>
<dbReference type="GO" id="GO:0006772">
    <property type="term" value="P:thiamine metabolic process"/>
    <property type="evidence" value="ECO:0007669"/>
    <property type="project" value="UniProtKB-UniRule"/>
</dbReference>
<dbReference type="InterPro" id="IPR007371">
    <property type="entry name" value="TPK_catalytic"/>
</dbReference>
<dbReference type="Pfam" id="PF04263">
    <property type="entry name" value="TPK_catalytic"/>
    <property type="match status" value="1"/>
</dbReference>
<evidence type="ECO:0000256" key="1">
    <source>
        <dbReference type="ARBA" id="ARBA00022679"/>
    </source>
</evidence>
<dbReference type="GO" id="GO:0016301">
    <property type="term" value="F:kinase activity"/>
    <property type="evidence" value="ECO:0007669"/>
    <property type="project" value="UniProtKB-KW"/>
</dbReference>
<evidence type="ECO:0000256" key="3">
    <source>
        <dbReference type="ARBA" id="ARBA00022777"/>
    </source>
</evidence>
<keyword evidence="2" id="KW-0547">Nucleotide-binding</keyword>
<keyword evidence="4" id="KW-0067">ATP-binding</keyword>
<evidence type="ECO:0000256" key="4">
    <source>
        <dbReference type="ARBA" id="ARBA00022840"/>
    </source>
</evidence>
<keyword evidence="8" id="KW-1185">Reference proteome</keyword>
<gene>
    <name evidence="7" type="ORF">SAMN06264849_102118</name>
</gene>
<protein>
    <recommendedName>
        <fullName evidence="5">Thiamine diphosphokinase</fullName>
        <ecNumber evidence="5">2.7.6.2</ecNumber>
    </recommendedName>
</protein>
<dbReference type="InterPro" id="IPR006282">
    <property type="entry name" value="Thi_PPkinase"/>
</dbReference>
<dbReference type="SUPFAM" id="SSF63999">
    <property type="entry name" value="Thiamin pyrophosphokinase, catalytic domain"/>
    <property type="match status" value="1"/>
</dbReference>
<dbReference type="SMART" id="SM00983">
    <property type="entry name" value="TPK_B1_binding"/>
    <property type="match status" value="1"/>
</dbReference>
<dbReference type="GO" id="GO:0009229">
    <property type="term" value="P:thiamine diphosphate biosynthetic process"/>
    <property type="evidence" value="ECO:0007669"/>
    <property type="project" value="InterPro"/>
</dbReference>
<dbReference type="GO" id="GO:0030975">
    <property type="term" value="F:thiamine binding"/>
    <property type="evidence" value="ECO:0007669"/>
    <property type="project" value="InterPro"/>
</dbReference>
<accession>A0A521BHL6</accession>
<proteinExistence type="predicted"/>
<dbReference type="InterPro" id="IPR007373">
    <property type="entry name" value="Thiamin_PyroPKinase_B1-bd"/>
</dbReference>